<gene>
    <name evidence="2" type="ORF">TBRA_LOCUS2247</name>
</gene>
<accession>A0A6H5I340</accession>
<name>A0A6H5I340_9HYME</name>
<dbReference type="Proteomes" id="UP000479190">
    <property type="component" value="Unassembled WGS sequence"/>
</dbReference>
<proteinExistence type="predicted"/>
<organism evidence="2 3">
    <name type="scientific">Trichogramma brassicae</name>
    <dbReference type="NCBI Taxonomy" id="86971"/>
    <lineage>
        <taxon>Eukaryota</taxon>
        <taxon>Metazoa</taxon>
        <taxon>Ecdysozoa</taxon>
        <taxon>Arthropoda</taxon>
        <taxon>Hexapoda</taxon>
        <taxon>Insecta</taxon>
        <taxon>Pterygota</taxon>
        <taxon>Neoptera</taxon>
        <taxon>Endopterygota</taxon>
        <taxon>Hymenoptera</taxon>
        <taxon>Apocrita</taxon>
        <taxon>Proctotrupomorpha</taxon>
        <taxon>Chalcidoidea</taxon>
        <taxon>Trichogrammatidae</taxon>
        <taxon>Trichogramma</taxon>
    </lineage>
</organism>
<evidence type="ECO:0000256" key="1">
    <source>
        <dbReference type="SAM" id="MobiDB-lite"/>
    </source>
</evidence>
<protein>
    <submittedName>
        <fullName evidence="2">Uncharacterized protein</fullName>
    </submittedName>
</protein>
<keyword evidence="3" id="KW-1185">Reference proteome</keyword>
<sequence>MRKHIVVVVAYPIMRRRKREENRSRSDATTLLSTPLPPLLPSQVYLKIKRITAVTTTTTTTTKTTVITKKTEQKKERDHFSCRAYDFLCINIRAPEEHNAHGSTSAHLIRARTPPPPATSQLHPQQQQQQQYSQHSAERERELLVREVLRARVRYNNITSYRSTFARELMFSLSDPSGVALLTVAFCLASQQRATLCSSVAAAAAPAAPAAAT</sequence>
<reference evidence="2 3" key="1">
    <citation type="submission" date="2020-02" db="EMBL/GenBank/DDBJ databases">
        <authorList>
            <person name="Ferguson B K."/>
        </authorList>
    </citation>
    <scope>NUCLEOTIDE SEQUENCE [LARGE SCALE GENOMIC DNA]</scope>
</reference>
<evidence type="ECO:0000313" key="2">
    <source>
        <dbReference type="EMBL" id="CAB0030240.1"/>
    </source>
</evidence>
<dbReference type="AlphaFoldDB" id="A0A6H5I340"/>
<evidence type="ECO:0000313" key="3">
    <source>
        <dbReference type="Proteomes" id="UP000479190"/>
    </source>
</evidence>
<dbReference type="EMBL" id="CADCXV010000446">
    <property type="protein sequence ID" value="CAB0030240.1"/>
    <property type="molecule type" value="Genomic_DNA"/>
</dbReference>
<feature type="region of interest" description="Disordered" evidence="1">
    <location>
        <begin position="100"/>
        <end position="139"/>
    </location>
</feature>